<evidence type="ECO:0000313" key="14">
    <source>
        <dbReference type="Proteomes" id="UP000886653"/>
    </source>
</evidence>
<dbReference type="GO" id="GO:0008270">
    <property type="term" value="F:zinc ion binding"/>
    <property type="evidence" value="ECO:0007669"/>
    <property type="project" value="UniProtKB-KW"/>
</dbReference>
<evidence type="ECO:0000256" key="9">
    <source>
        <dbReference type="ARBA" id="ARBA00022833"/>
    </source>
</evidence>
<dbReference type="Gene3D" id="3.30.40.10">
    <property type="entry name" value="Zinc/RING finger domain, C3HC4 (zinc finger)"/>
    <property type="match status" value="1"/>
</dbReference>
<dbReference type="PANTHER" id="PTHR11210">
    <property type="entry name" value="RING BOX"/>
    <property type="match status" value="1"/>
</dbReference>
<comment type="similarity">
    <text evidence="4">Belongs to the RING-box family.</text>
</comment>
<evidence type="ECO:0000256" key="7">
    <source>
        <dbReference type="ARBA" id="ARBA00022771"/>
    </source>
</evidence>
<evidence type="ECO:0000256" key="6">
    <source>
        <dbReference type="ARBA" id="ARBA00022723"/>
    </source>
</evidence>
<evidence type="ECO:0000256" key="11">
    <source>
        <dbReference type="PROSITE-ProRule" id="PRU00175"/>
    </source>
</evidence>
<dbReference type="GO" id="GO:0005634">
    <property type="term" value="C:nucleus"/>
    <property type="evidence" value="ECO:0007669"/>
    <property type="project" value="UniProtKB-SubCell"/>
</dbReference>
<accession>A0A9P6NHC0</accession>
<dbReference type="GO" id="GO:0051603">
    <property type="term" value="P:proteolysis involved in protein catabolic process"/>
    <property type="evidence" value="ECO:0007669"/>
    <property type="project" value="UniProtKB-ARBA"/>
</dbReference>
<sequence>MAEKMDVDETPPVKEVATASTGTTEKKRFGVKKWSAIAMWTWDVQVENCAICKNQIMDLCIQCQANQSSVTNEECTVAWGACNHAYHFHCISRWLKTHQVCPLDSREWELQKYGK</sequence>
<comment type="caution">
    <text evidence="13">The sequence shown here is derived from an EMBL/GenBank/DDBJ whole genome shotgun (WGS) entry which is preliminary data.</text>
</comment>
<dbReference type="OrthoDB" id="8962942at2759"/>
<dbReference type="InterPro" id="IPR051031">
    <property type="entry name" value="RING-box_E3_Ubiquitin_Ligase"/>
</dbReference>
<evidence type="ECO:0000256" key="8">
    <source>
        <dbReference type="ARBA" id="ARBA00022786"/>
    </source>
</evidence>
<dbReference type="GO" id="GO:0005737">
    <property type="term" value="C:cytoplasm"/>
    <property type="evidence" value="ECO:0007669"/>
    <property type="project" value="UniProtKB-SubCell"/>
</dbReference>
<evidence type="ECO:0000256" key="4">
    <source>
        <dbReference type="ARBA" id="ARBA00009273"/>
    </source>
</evidence>
<protein>
    <recommendedName>
        <fullName evidence="12">RING-type domain-containing protein</fullName>
    </recommendedName>
</protein>
<dbReference type="Pfam" id="PF12678">
    <property type="entry name" value="zf-rbx1"/>
    <property type="match status" value="1"/>
</dbReference>
<dbReference type="SUPFAM" id="SSF57850">
    <property type="entry name" value="RING/U-box"/>
    <property type="match status" value="1"/>
</dbReference>
<reference evidence="13" key="1">
    <citation type="submission" date="2013-11" db="EMBL/GenBank/DDBJ databases">
        <title>Genome sequence of the fusiform rust pathogen reveals effectors for host alternation and coevolution with pine.</title>
        <authorList>
            <consortium name="DOE Joint Genome Institute"/>
            <person name="Smith K."/>
            <person name="Pendleton A."/>
            <person name="Kubisiak T."/>
            <person name="Anderson C."/>
            <person name="Salamov A."/>
            <person name="Aerts A."/>
            <person name="Riley R."/>
            <person name="Clum A."/>
            <person name="Lindquist E."/>
            <person name="Ence D."/>
            <person name="Campbell M."/>
            <person name="Kronenberg Z."/>
            <person name="Feau N."/>
            <person name="Dhillon B."/>
            <person name="Hamelin R."/>
            <person name="Burleigh J."/>
            <person name="Smith J."/>
            <person name="Yandell M."/>
            <person name="Nelson C."/>
            <person name="Grigoriev I."/>
            <person name="Davis J."/>
        </authorList>
    </citation>
    <scope>NUCLEOTIDE SEQUENCE</scope>
    <source>
        <strain evidence="13">G11</strain>
    </source>
</reference>
<dbReference type="InterPro" id="IPR001841">
    <property type="entry name" value="Znf_RING"/>
</dbReference>
<dbReference type="FunFam" id="3.30.40.10:FF:000273">
    <property type="entry name" value="E3 ubiquitin-protein ligase RBX1"/>
    <property type="match status" value="1"/>
</dbReference>
<gene>
    <name evidence="13" type="ORF">CROQUDRAFT_658394</name>
</gene>
<dbReference type="InterPro" id="IPR013083">
    <property type="entry name" value="Znf_RING/FYVE/PHD"/>
</dbReference>
<keyword evidence="8" id="KW-0833">Ubl conjugation pathway</keyword>
<name>A0A9P6NHC0_9BASI</name>
<keyword evidence="10" id="KW-0539">Nucleus</keyword>
<dbReference type="PROSITE" id="PS50089">
    <property type="entry name" value="ZF_RING_2"/>
    <property type="match status" value="1"/>
</dbReference>
<keyword evidence="5" id="KW-0963">Cytoplasm</keyword>
<dbReference type="Proteomes" id="UP000886653">
    <property type="component" value="Unassembled WGS sequence"/>
</dbReference>
<comment type="pathway">
    <text evidence="3">Protein modification; protein ubiquitination.</text>
</comment>
<proteinExistence type="inferred from homology"/>
<evidence type="ECO:0000259" key="12">
    <source>
        <dbReference type="PROSITE" id="PS50089"/>
    </source>
</evidence>
<dbReference type="CDD" id="cd16485">
    <property type="entry name" value="mRING-H2-C3H2C2D_RBX1"/>
    <property type="match status" value="1"/>
</dbReference>
<evidence type="ECO:0000256" key="1">
    <source>
        <dbReference type="ARBA" id="ARBA00004123"/>
    </source>
</evidence>
<keyword evidence="9" id="KW-0862">Zinc</keyword>
<dbReference type="GO" id="GO:0031463">
    <property type="term" value="C:Cul3-RING ubiquitin ligase complex"/>
    <property type="evidence" value="ECO:0007669"/>
    <property type="project" value="UniProtKB-ARBA"/>
</dbReference>
<feature type="domain" description="RING-type" evidence="12">
    <location>
        <begin position="60"/>
        <end position="105"/>
    </location>
</feature>
<evidence type="ECO:0000313" key="13">
    <source>
        <dbReference type="EMBL" id="KAG0145602.1"/>
    </source>
</evidence>
<dbReference type="AlphaFoldDB" id="A0A9P6NHC0"/>
<evidence type="ECO:0000256" key="3">
    <source>
        <dbReference type="ARBA" id="ARBA00004906"/>
    </source>
</evidence>
<keyword evidence="6" id="KW-0479">Metal-binding</keyword>
<evidence type="ECO:0000256" key="10">
    <source>
        <dbReference type="ARBA" id="ARBA00023242"/>
    </source>
</evidence>
<keyword evidence="14" id="KW-1185">Reference proteome</keyword>
<comment type="subcellular location">
    <subcellularLocation>
        <location evidence="2">Cytoplasm</location>
    </subcellularLocation>
    <subcellularLocation>
        <location evidence="1">Nucleus</location>
    </subcellularLocation>
</comment>
<organism evidence="13 14">
    <name type="scientific">Cronartium quercuum f. sp. fusiforme G11</name>
    <dbReference type="NCBI Taxonomy" id="708437"/>
    <lineage>
        <taxon>Eukaryota</taxon>
        <taxon>Fungi</taxon>
        <taxon>Dikarya</taxon>
        <taxon>Basidiomycota</taxon>
        <taxon>Pucciniomycotina</taxon>
        <taxon>Pucciniomycetes</taxon>
        <taxon>Pucciniales</taxon>
        <taxon>Coleosporiaceae</taxon>
        <taxon>Cronartium</taxon>
    </lineage>
</organism>
<keyword evidence="7 11" id="KW-0863">Zinc-finger</keyword>
<dbReference type="EMBL" id="MU167273">
    <property type="protein sequence ID" value="KAG0145602.1"/>
    <property type="molecule type" value="Genomic_DNA"/>
</dbReference>
<dbReference type="InterPro" id="IPR024766">
    <property type="entry name" value="Znf_RING_H2"/>
</dbReference>
<evidence type="ECO:0000256" key="2">
    <source>
        <dbReference type="ARBA" id="ARBA00004496"/>
    </source>
</evidence>
<evidence type="ECO:0000256" key="5">
    <source>
        <dbReference type="ARBA" id="ARBA00022490"/>
    </source>
</evidence>